<dbReference type="AlphaFoldDB" id="A0A0F4QNA5"/>
<dbReference type="GO" id="GO:0006935">
    <property type="term" value="P:chemotaxis"/>
    <property type="evidence" value="ECO:0007669"/>
    <property type="project" value="UniProtKB-KW"/>
</dbReference>
<feature type="transmembrane region" description="Helical" evidence="10">
    <location>
        <begin position="12"/>
        <end position="31"/>
    </location>
</feature>
<feature type="domain" description="Methyl-accepting transducer" evidence="11">
    <location>
        <begin position="404"/>
        <end position="640"/>
    </location>
</feature>
<dbReference type="Gene3D" id="1.10.287.950">
    <property type="entry name" value="Methyl-accepting chemotaxis protein"/>
    <property type="match status" value="1"/>
</dbReference>
<dbReference type="PROSITE" id="PS50885">
    <property type="entry name" value="HAMP"/>
    <property type="match status" value="1"/>
</dbReference>
<keyword evidence="4 10" id="KW-0812">Transmembrane</keyword>
<dbReference type="PANTHER" id="PTHR32089:SF112">
    <property type="entry name" value="LYSOZYME-LIKE PROTEIN-RELATED"/>
    <property type="match status" value="1"/>
</dbReference>
<dbReference type="PATRIC" id="fig|43658.5.peg.2202"/>
<keyword evidence="14" id="KW-1185">Reference proteome</keyword>
<comment type="subcellular location">
    <subcellularLocation>
        <location evidence="1">Cell membrane</location>
        <topology evidence="1">Multi-pass membrane protein</topology>
    </subcellularLocation>
</comment>
<evidence type="ECO:0000256" key="7">
    <source>
        <dbReference type="ARBA" id="ARBA00023224"/>
    </source>
</evidence>
<evidence type="ECO:0000259" key="11">
    <source>
        <dbReference type="PROSITE" id="PS50111"/>
    </source>
</evidence>
<keyword evidence="3" id="KW-0145">Chemotaxis</keyword>
<protein>
    <submittedName>
        <fullName evidence="13">Chemotaxis protein</fullName>
    </submittedName>
</protein>
<sequence>MLENLSLRKKILFLIGGTISILLVAASGYFVNHIAQLSREGIEREAQSHLYAEKLSMESFFSRYGAIVETFVTNPHNVNWFDGYTQREKPLSADLGYQEVNQDFIRISTSDENILSAFMASARTGEYFKENERTSNYSDGRPYYSYKRPWWQDALSHGGLYVGAVSVDINTGAVSAVVQQPVYNAQRELVAVGGVDLQINKISELVEQIQFDGQGYGFLLDHNYKVVHLSKRTGHQLSITDEGPNGKEGLEALERQFADTQGFAELNRAMRADGAGAAKVTLKGVDYYVVFNNVKLDKPILDWHLGLLIPVSLIEEPVNEAVMSTVTAVVLILAIIVAMILWATHMIAAPITTLTNTMRDIASGEGDLTRRIDITSQDEVGQLAHHMNTFIDKLRSMMLDTAAQAQQLSGAAAQLQDVSTNTNNEIQQEKEQVDSVSAAVTEMAATVTEISRNAHETNRAADLVQSMTNDGAARSGQAQEVMTELASHIGEAAKVVAGLEQETSNIGAVIDVINGIAEQTNLLALNAAIEAARAGEQGRGFAVVADEVRSLASRTQESTDDIRNMISRLQQIAQQASVMMQQGQERAEGSVGQTQEVLDALRNITESVSTVQDQSHQIATSTEEQTVVAEDINNSLNAINDLVNSTANHAHLLADEARDLNSLAKALNNTVNQFKL</sequence>
<reference evidence="13 14" key="1">
    <citation type="journal article" date="2015" name="BMC Genomics">
        <title>Genome mining reveals unlocked bioactive potential of marine Gram-negative bacteria.</title>
        <authorList>
            <person name="Machado H."/>
            <person name="Sonnenschein E.C."/>
            <person name="Melchiorsen J."/>
            <person name="Gram L."/>
        </authorList>
    </citation>
    <scope>NUCLEOTIDE SEQUENCE [LARGE SCALE GENOMIC DNA]</scope>
    <source>
        <strain evidence="13 14">S2471</strain>
    </source>
</reference>
<evidence type="ECO:0000256" key="2">
    <source>
        <dbReference type="ARBA" id="ARBA00022475"/>
    </source>
</evidence>
<dbReference type="OrthoDB" id="5800769at2"/>
<keyword evidence="5 10" id="KW-1133">Transmembrane helix</keyword>
<dbReference type="SMART" id="SM00283">
    <property type="entry name" value="MA"/>
    <property type="match status" value="1"/>
</dbReference>
<dbReference type="GO" id="GO:0007165">
    <property type="term" value="P:signal transduction"/>
    <property type="evidence" value="ECO:0007669"/>
    <property type="project" value="UniProtKB-KW"/>
</dbReference>
<dbReference type="GO" id="GO:0005886">
    <property type="term" value="C:plasma membrane"/>
    <property type="evidence" value="ECO:0007669"/>
    <property type="project" value="UniProtKB-SubCell"/>
</dbReference>
<organism evidence="13 14">
    <name type="scientific">Pseudoalteromonas rubra</name>
    <dbReference type="NCBI Taxonomy" id="43658"/>
    <lineage>
        <taxon>Bacteria</taxon>
        <taxon>Pseudomonadati</taxon>
        <taxon>Pseudomonadota</taxon>
        <taxon>Gammaproteobacteria</taxon>
        <taxon>Alteromonadales</taxon>
        <taxon>Pseudoalteromonadaceae</taxon>
        <taxon>Pseudoalteromonas</taxon>
    </lineage>
</organism>
<dbReference type="GO" id="GO:0004888">
    <property type="term" value="F:transmembrane signaling receptor activity"/>
    <property type="evidence" value="ECO:0007669"/>
    <property type="project" value="InterPro"/>
</dbReference>
<dbReference type="Gene3D" id="3.30.450.20">
    <property type="entry name" value="PAS domain"/>
    <property type="match status" value="1"/>
</dbReference>
<accession>A0A0F4QNA5</accession>
<dbReference type="FunFam" id="1.10.287.950:FF:000001">
    <property type="entry name" value="Methyl-accepting chemotaxis sensory transducer"/>
    <property type="match status" value="1"/>
</dbReference>
<feature type="transmembrane region" description="Helical" evidence="10">
    <location>
        <begin position="321"/>
        <end position="343"/>
    </location>
</feature>
<keyword evidence="7 9" id="KW-0807">Transducer</keyword>
<evidence type="ECO:0000256" key="5">
    <source>
        <dbReference type="ARBA" id="ARBA00022989"/>
    </source>
</evidence>
<dbReference type="RefSeq" id="WP_046004910.1">
    <property type="nucleotide sequence ID" value="NZ_JXYA01000021.1"/>
</dbReference>
<evidence type="ECO:0000313" key="13">
    <source>
        <dbReference type="EMBL" id="KJZ09131.1"/>
    </source>
</evidence>
<dbReference type="CDD" id="cd11386">
    <property type="entry name" value="MCP_signal"/>
    <property type="match status" value="1"/>
</dbReference>
<dbReference type="Pfam" id="PF00672">
    <property type="entry name" value="HAMP"/>
    <property type="match status" value="1"/>
</dbReference>
<evidence type="ECO:0000313" key="14">
    <source>
        <dbReference type="Proteomes" id="UP000033452"/>
    </source>
</evidence>
<dbReference type="EMBL" id="JXYA01000021">
    <property type="protein sequence ID" value="KJZ09131.1"/>
    <property type="molecule type" value="Genomic_DNA"/>
</dbReference>
<evidence type="ECO:0000256" key="10">
    <source>
        <dbReference type="SAM" id="Phobius"/>
    </source>
</evidence>
<dbReference type="PROSITE" id="PS50111">
    <property type="entry name" value="CHEMOTAXIS_TRANSDUC_2"/>
    <property type="match status" value="1"/>
</dbReference>
<dbReference type="CDD" id="cd18773">
    <property type="entry name" value="PDC1_HK_sensor"/>
    <property type="match status" value="1"/>
</dbReference>
<evidence type="ECO:0000256" key="1">
    <source>
        <dbReference type="ARBA" id="ARBA00004651"/>
    </source>
</evidence>
<dbReference type="PANTHER" id="PTHR32089">
    <property type="entry name" value="METHYL-ACCEPTING CHEMOTAXIS PROTEIN MCPB"/>
    <property type="match status" value="1"/>
</dbReference>
<feature type="domain" description="HAMP" evidence="12">
    <location>
        <begin position="345"/>
        <end position="399"/>
    </location>
</feature>
<dbReference type="InterPro" id="IPR004089">
    <property type="entry name" value="MCPsignal_dom"/>
</dbReference>
<dbReference type="PRINTS" id="PR00260">
    <property type="entry name" value="CHEMTRNSDUCR"/>
</dbReference>
<dbReference type="InterPro" id="IPR033479">
    <property type="entry name" value="dCache_1"/>
</dbReference>
<dbReference type="CDD" id="cd06225">
    <property type="entry name" value="HAMP"/>
    <property type="match status" value="1"/>
</dbReference>
<dbReference type="InterPro" id="IPR004090">
    <property type="entry name" value="Chemotax_Me-accpt_rcpt"/>
</dbReference>
<evidence type="ECO:0000256" key="9">
    <source>
        <dbReference type="PROSITE-ProRule" id="PRU00284"/>
    </source>
</evidence>
<evidence type="ECO:0000259" key="12">
    <source>
        <dbReference type="PROSITE" id="PS50885"/>
    </source>
</evidence>
<dbReference type="Proteomes" id="UP000033452">
    <property type="component" value="Unassembled WGS sequence"/>
</dbReference>
<evidence type="ECO:0000256" key="3">
    <source>
        <dbReference type="ARBA" id="ARBA00022500"/>
    </source>
</evidence>
<dbReference type="Pfam" id="PF02743">
    <property type="entry name" value="dCache_1"/>
    <property type="match status" value="1"/>
</dbReference>
<evidence type="ECO:0000256" key="4">
    <source>
        <dbReference type="ARBA" id="ARBA00022692"/>
    </source>
</evidence>
<evidence type="ECO:0000256" key="6">
    <source>
        <dbReference type="ARBA" id="ARBA00023136"/>
    </source>
</evidence>
<dbReference type="SUPFAM" id="SSF58104">
    <property type="entry name" value="Methyl-accepting chemotaxis protein (MCP) signaling domain"/>
    <property type="match status" value="1"/>
</dbReference>
<dbReference type="SMART" id="SM00304">
    <property type="entry name" value="HAMP"/>
    <property type="match status" value="1"/>
</dbReference>
<proteinExistence type="inferred from homology"/>
<dbReference type="Pfam" id="PF00015">
    <property type="entry name" value="MCPsignal"/>
    <property type="match status" value="1"/>
</dbReference>
<gene>
    <name evidence="13" type="ORF">TW77_10380</name>
</gene>
<keyword evidence="6 10" id="KW-0472">Membrane</keyword>
<name>A0A0F4QNA5_9GAMM</name>
<keyword evidence="2" id="KW-1003">Cell membrane</keyword>
<evidence type="ECO:0000256" key="8">
    <source>
        <dbReference type="ARBA" id="ARBA00029447"/>
    </source>
</evidence>
<comment type="caution">
    <text evidence="13">The sequence shown here is derived from an EMBL/GenBank/DDBJ whole genome shotgun (WGS) entry which is preliminary data.</text>
</comment>
<dbReference type="InterPro" id="IPR003660">
    <property type="entry name" value="HAMP_dom"/>
</dbReference>
<comment type="similarity">
    <text evidence="8">Belongs to the methyl-accepting chemotaxis (MCP) protein family.</text>
</comment>